<feature type="domain" description="BRO1" evidence="5">
    <location>
        <begin position="85"/>
        <end position="403"/>
    </location>
</feature>
<dbReference type="InterPro" id="IPR038499">
    <property type="entry name" value="BRO1_sf"/>
</dbReference>
<reference evidence="6 7" key="2">
    <citation type="submission" date="2017-04" db="EMBL/GenBank/DDBJ databases">
        <title>CpG methylation of centromeres and impact of large insertions on vertebrate speciation.</title>
        <authorList>
            <person name="Ichikawa K."/>
            <person name="Yoshimura J."/>
            <person name="Morishita S."/>
        </authorList>
    </citation>
    <scope>NUCLEOTIDE SEQUENCE</scope>
    <source>
        <strain evidence="6 7">HSOK</strain>
    </source>
</reference>
<dbReference type="Gene3D" id="1.25.40.280">
    <property type="entry name" value="alix/aip1 like domains"/>
    <property type="match status" value="1"/>
</dbReference>
<organism evidence="6 7">
    <name type="scientific">Oryzias latipes</name>
    <name type="common">Japanese rice fish</name>
    <name type="synonym">Japanese killifish</name>
    <dbReference type="NCBI Taxonomy" id="8090"/>
    <lineage>
        <taxon>Eukaryota</taxon>
        <taxon>Metazoa</taxon>
        <taxon>Chordata</taxon>
        <taxon>Craniata</taxon>
        <taxon>Vertebrata</taxon>
        <taxon>Euteleostomi</taxon>
        <taxon>Actinopterygii</taxon>
        <taxon>Neopterygii</taxon>
        <taxon>Teleostei</taxon>
        <taxon>Neoteleostei</taxon>
        <taxon>Acanthomorphata</taxon>
        <taxon>Ovalentaria</taxon>
        <taxon>Atherinomorphae</taxon>
        <taxon>Beloniformes</taxon>
        <taxon>Adrianichthyidae</taxon>
        <taxon>Oryziinae</taxon>
        <taxon>Oryzias</taxon>
    </lineage>
</organism>
<feature type="compositionally biased region" description="Basic and acidic residues" evidence="4">
    <location>
        <begin position="370"/>
        <end position="396"/>
    </location>
</feature>
<dbReference type="InterPro" id="IPR038898">
    <property type="entry name" value="BROX"/>
</dbReference>
<feature type="region of interest" description="Disordered" evidence="4">
    <location>
        <begin position="369"/>
        <end position="403"/>
    </location>
</feature>
<protein>
    <recommendedName>
        <fullName evidence="2">BRO1 domain-containing protein BROX</fullName>
    </recommendedName>
    <alternativeName>
        <fullName evidence="3">BRO1 domain- and CAAX motif-containing protein</fullName>
    </alternativeName>
</protein>
<dbReference type="PROSITE" id="PS51180">
    <property type="entry name" value="BRO1"/>
    <property type="match status" value="1"/>
</dbReference>
<proteinExistence type="inferred from homology"/>
<accession>A0A3P9IR18</accession>
<name>A0A3P9IR18_ORYLA</name>
<dbReference type="CDD" id="cd09243">
    <property type="entry name" value="BRO1_Brox_like"/>
    <property type="match status" value="1"/>
</dbReference>
<evidence type="ECO:0000259" key="5">
    <source>
        <dbReference type="PROSITE" id="PS51180"/>
    </source>
</evidence>
<evidence type="ECO:0000256" key="4">
    <source>
        <dbReference type="SAM" id="MobiDB-lite"/>
    </source>
</evidence>
<dbReference type="PANTHER" id="PTHR23032:SF13">
    <property type="entry name" value="BRO1 DOMAIN-CONTAINING PROTEIN BROX"/>
    <property type="match status" value="1"/>
</dbReference>
<evidence type="ECO:0000313" key="6">
    <source>
        <dbReference type="Ensembl" id="ENSORLP00015022307.1"/>
    </source>
</evidence>
<reference evidence="6" key="4">
    <citation type="submission" date="2025-09" db="UniProtKB">
        <authorList>
            <consortium name="Ensembl"/>
        </authorList>
    </citation>
    <scope>IDENTIFICATION</scope>
    <source>
        <strain evidence="6">HSOK</strain>
    </source>
</reference>
<dbReference type="Pfam" id="PF03097">
    <property type="entry name" value="BRO1"/>
    <property type="match status" value="1"/>
</dbReference>
<evidence type="ECO:0000313" key="7">
    <source>
        <dbReference type="Proteomes" id="UP000265200"/>
    </source>
</evidence>
<evidence type="ECO:0000256" key="1">
    <source>
        <dbReference type="ARBA" id="ARBA00008901"/>
    </source>
</evidence>
<dbReference type="Proteomes" id="UP000265200">
    <property type="component" value="Chromosome 24"/>
</dbReference>
<evidence type="ECO:0000256" key="2">
    <source>
        <dbReference type="ARBA" id="ARBA00017773"/>
    </source>
</evidence>
<dbReference type="InterPro" id="IPR004328">
    <property type="entry name" value="BRO1_dom"/>
</dbReference>
<dbReference type="AlphaFoldDB" id="A0A3P9IR18"/>
<comment type="similarity">
    <text evidence="1">Belongs to the BROX family.</text>
</comment>
<dbReference type="Ensembl" id="ENSORLT00015013334.1">
    <property type="protein sequence ID" value="ENSORLP00015022307.1"/>
    <property type="gene ID" value="ENSORLG00015001656.1"/>
</dbReference>
<dbReference type="PANTHER" id="PTHR23032">
    <property type="entry name" value="BRO1 DOMAIN-CONTAINING PROTEIN BROX"/>
    <property type="match status" value="1"/>
</dbReference>
<evidence type="ECO:0000256" key="3">
    <source>
        <dbReference type="ARBA" id="ARBA00030751"/>
    </source>
</evidence>
<sequence>MAHWFHRNPLKATAPVSFNYYGVAGSPAANKICNDLRTTRARLLDMFTDSTCNPEMMKNATDAYFSLLQGFIAALDGTTQENKMRFIQNFKWTDTLHGNTPSAQQDAIFELASMAFNVALWYTKFASRLAGKENEALPNKLTNKKISFSPQEVHVPRLITPAEKGKDLEPRVMDAYIIQSQAEAQEVTIARAIELKHNASLIAALAFETANFYQKADHTLNTLDPEYSSKWRKYLQLKQQFYMAYAYCYHGQTLLASDKCGEAIRSLQEAEKCYSRAEALCKEYRHTSGPGSTAKPSEQLFFLKLGALIKNTLEKCQRENGFIYFHKVPAEAPQLELKASYGLAEPVGFEMPPLSEQCTPEVYATFDLTKGAKNDKGKPKEEEVKPVKEPDLKPQKDTGCVLS</sequence>
<dbReference type="SMART" id="SM01041">
    <property type="entry name" value="BRO1"/>
    <property type="match status" value="1"/>
</dbReference>
<reference key="1">
    <citation type="journal article" date="2007" name="Nature">
        <title>The medaka draft genome and insights into vertebrate genome evolution.</title>
        <authorList>
            <person name="Kasahara M."/>
            <person name="Naruse K."/>
            <person name="Sasaki S."/>
            <person name="Nakatani Y."/>
            <person name="Qu W."/>
            <person name="Ahsan B."/>
            <person name="Yamada T."/>
            <person name="Nagayasu Y."/>
            <person name="Doi K."/>
            <person name="Kasai Y."/>
            <person name="Jindo T."/>
            <person name="Kobayashi D."/>
            <person name="Shimada A."/>
            <person name="Toyoda A."/>
            <person name="Kuroki Y."/>
            <person name="Fujiyama A."/>
            <person name="Sasaki T."/>
            <person name="Shimizu A."/>
            <person name="Asakawa S."/>
            <person name="Shimizu N."/>
            <person name="Hashimoto S."/>
            <person name="Yang J."/>
            <person name="Lee Y."/>
            <person name="Matsushima K."/>
            <person name="Sugano S."/>
            <person name="Sakaizumi M."/>
            <person name="Narita T."/>
            <person name="Ohishi K."/>
            <person name="Haga S."/>
            <person name="Ohta F."/>
            <person name="Nomoto H."/>
            <person name="Nogata K."/>
            <person name="Morishita T."/>
            <person name="Endo T."/>
            <person name="Shin-I T."/>
            <person name="Takeda H."/>
            <person name="Morishita S."/>
            <person name="Kohara Y."/>
        </authorList>
    </citation>
    <scope>NUCLEOTIDE SEQUENCE [LARGE SCALE GENOMIC DNA]</scope>
    <source>
        <strain>Hd-rR</strain>
    </source>
</reference>
<reference evidence="6" key="3">
    <citation type="submission" date="2025-08" db="UniProtKB">
        <authorList>
            <consortium name="Ensembl"/>
        </authorList>
    </citation>
    <scope>IDENTIFICATION</scope>
    <source>
        <strain evidence="6">HSOK</strain>
    </source>
</reference>